<evidence type="ECO:0000313" key="4">
    <source>
        <dbReference type="Proteomes" id="UP000195141"/>
    </source>
</evidence>
<dbReference type="EMBL" id="NGMM01000005">
    <property type="protein sequence ID" value="OTP13427.1"/>
    <property type="molecule type" value="Genomic_DNA"/>
</dbReference>
<keyword evidence="4" id="KW-1185">Reference proteome</keyword>
<feature type="coiled-coil region" evidence="1">
    <location>
        <begin position="24"/>
        <end position="78"/>
    </location>
</feature>
<dbReference type="Proteomes" id="UP000195141">
    <property type="component" value="Chromosome"/>
</dbReference>
<gene>
    <name evidence="3" type="ORF">A5888_001910</name>
    <name evidence="2" type="ORF">A5888_002905</name>
</gene>
<evidence type="ECO:0000313" key="3">
    <source>
        <dbReference type="EMBL" id="WYJ90182.1"/>
    </source>
</evidence>
<evidence type="ECO:0000256" key="1">
    <source>
        <dbReference type="SAM" id="Coils"/>
    </source>
</evidence>
<protein>
    <recommendedName>
        <fullName evidence="5">Helix-turn-helix type 11 domain-containing protein</fullName>
    </recommendedName>
</protein>
<accession>A0A242K355</accession>
<organism evidence="2">
    <name type="scientific">Candidatus Enterococcus clewellii</name>
    <dbReference type="NCBI Taxonomy" id="1834193"/>
    <lineage>
        <taxon>Bacteria</taxon>
        <taxon>Bacillati</taxon>
        <taxon>Bacillota</taxon>
        <taxon>Bacilli</taxon>
        <taxon>Lactobacillales</taxon>
        <taxon>Enterococcaceae</taxon>
        <taxon>Enterococcus</taxon>
    </lineage>
</organism>
<reference evidence="3" key="2">
    <citation type="submission" date="2017-05" db="EMBL/GenBank/DDBJ databases">
        <authorList>
            <consortium name="The Broad Institute Genomics Platform"/>
            <consortium name="The Broad Institute Genomic Center for Infectious Diseases"/>
            <person name="Earl A."/>
            <person name="Manson A."/>
            <person name="Schwartman J."/>
            <person name="Gilmore M."/>
            <person name="Abouelleil A."/>
            <person name="Cao P."/>
            <person name="Chapman S."/>
            <person name="Cusick C."/>
            <person name="Shea T."/>
            <person name="Young S."/>
            <person name="Neafsey D."/>
            <person name="Nusbaum C."/>
            <person name="Birren B."/>
        </authorList>
    </citation>
    <scope>NUCLEOTIDE SEQUENCE</scope>
    <source>
        <strain evidence="3">9E7_DIV0242</strain>
    </source>
</reference>
<reference evidence="3" key="3">
    <citation type="submission" date="2024-03" db="EMBL/GenBank/DDBJ databases">
        <title>The Genome Sequence of Enterococcus sp. DIV0242b.</title>
        <authorList>
            <consortium name="The Broad Institute Genomics Platform"/>
            <consortium name="The Broad Institute Microbial Omics Core"/>
            <consortium name="The Broad Institute Genomic Center for Infectious Diseases"/>
            <person name="Earl A."/>
            <person name="Manson A."/>
            <person name="Gilmore M."/>
            <person name="Schwartman J."/>
            <person name="Shea T."/>
            <person name="Abouelleil A."/>
            <person name="Cao P."/>
            <person name="Chapman S."/>
            <person name="Cusick C."/>
            <person name="Young S."/>
            <person name="Neafsey D."/>
            <person name="Nusbaum C."/>
            <person name="Birren B."/>
        </authorList>
    </citation>
    <scope>NUCLEOTIDE SEQUENCE</scope>
    <source>
        <strain evidence="3">9E7_DIV0242</strain>
    </source>
</reference>
<dbReference type="OrthoDB" id="2186153at2"/>
<keyword evidence="1" id="KW-0175">Coiled coil</keyword>
<dbReference type="EMBL" id="CP147247">
    <property type="protein sequence ID" value="WYJ90182.1"/>
    <property type="molecule type" value="Genomic_DNA"/>
</dbReference>
<dbReference type="RefSeq" id="WP_086349926.1">
    <property type="nucleotide sequence ID" value="NZ_CP147247.1"/>
</dbReference>
<proteinExistence type="predicted"/>
<evidence type="ECO:0000313" key="2">
    <source>
        <dbReference type="EMBL" id="OTP13427.1"/>
    </source>
</evidence>
<reference evidence="2" key="1">
    <citation type="submission" date="2017-05" db="EMBL/GenBank/DDBJ databases">
        <title>The Genome Sequence of Enterococcus sp. 9E7_DIV0242.</title>
        <authorList>
            <consortium name="The Broad Institute Genomics Platform"/>
            <consortium name="The Broad Institute Genomic Center for Infectious Diseases"/>
            <person name="Earl A."/>
            <person name="Manson A."/>
            <person name="Schwartman J."/>
            <person name="Gilmore M."/>
            <person name="Abouelleil A."/>
            <person name="Cao P."/>
            <person name="Chapman S."/>
            <person name="Cusick C."/>
            <person name="Shea T."/>
            <person name="Young S."/>
            <person name="Neafsey D."/>
            <person name="Nusbaum C."/>
            <person name="Birren B."/>
        </authorList>
    </citation>
    <scope>NUCLEOTIDE SEQUENCE [LARGE SCALE GENOMIC DNA]</scope>
    <source>
        <strain evidence="2">9E7_DIV0242</strain>
    </source>
</reference>
<sequence length="172" mass="20255">MSKGLTKHQLEIISAVASREAAKHVDQKEKRQKAEQRERNLKNTDLLMKNYTKLKAMAEEYENEVDEYEDTVLDLATLSLETLEKYHFKTVKMIKHVDAMIRAYEWNCSKGLPEEKRRYEVLKYRYLVDEKLTVRQLCDRLNTEQATIYRDTKIAIRDMSVLLFGTAAIDFA</sequence>
<evidence type="ECO:0008006" key="5">
    <source>
        <dbReference type="Google" id="ProtNLM"/>
    </source>
</evidence>
<name>A0A242K355_9ENTE</name>
<dbReference type="AlphaFoldDB" id="A0A242K355"/>